<dbReference type="EMBL" id="LR130778">
    <property type="protein sequence ID" value="VDN48548.1"/>
    <property type="molecule type" value="Genomic_DNA"/>
</dbReference>
<dbReference type="SUPFAM" id="SSF51735">
    <property type="entry name" value="NAD(P)-binding Rossmann-fold domains"/>
    <property type="match status" value="1"/>
</dbReference>
<dbReference type="AlphaFoldDB" id="A0A3P7PHZ6"/>
<organism evidence="2 3">
    <name type="scientific">Petrocella atlantisensis</name>
    <dbReference type="NCBI Taxonomy" id="2173034"/>
    <lineage>
        <taxon>Bacteria</taxon>
        <taxon>Bacillati</taxon>
        <taxon>Bacillota</taxon>
        <taxon>Clostridia</taxon>
        <taxon>Lachnospirales</taxon>
        <taxon>Vallitaleaceae</taxon>
        <taxon>Petrocella</taxon>
    </lineage>
</organism>
<dbReference type="Gene3D" id="3.40.50.720">
    <property type="entry name" value="NAD(P)-binding Rossmann-like Domain"/>
    <property type="match status" value="1"/>
</dbReference>
<dbReference type="InterPro" id="IPR036291">
    <property type="entry name" value="NAD(P)-bd_dom_sf"/>
</dbReference>
<dbReference type="InterPro" id="IPR000683">
    <property type="entry name" value="Gfo/Idh/MocA-like_OxRdtase_N"/>
</dbReference>
<reference evidence="2 3" key="1">
    <citation type="submission" date="2018-09" db="EMBL/GenBank/DDBJ databases">
        <authorList>
            <person name="Postec A."/>
        </authorList>
    </citation>
    <scope>NUCLEOTIDE SEQUENCE [LARGE SCALE GENOMIC DNA]</scope>
    <source>
        <strain evidence="2">70B-A</strain>
    </source>
</reference>
<dbReference type="Pfam" id="PF01408">
    <property type="entry name" value="GFO_IDH_MocA"/>
    <property type="match status" value="1"/>
</dbReference>
<dbReference type="OrthoDB" id="9815825at2"/>
<evidence type="ECO:0000313" key="3">
    <source>
        <dbReference type="Proteomes" id="UP000279029"/>
    </source>
</evidence>
<protein>
    <submittedName>
        <fullName evidence="2">Oxidoreductase</fullName>
    </submittedName>
</protein>
<sequence>MKKNYKIAIVGLGSIGKRHLMNILDELKDRNISCTIDLIRSNPQKKISEDVGKFINNCYYTTEEVPDDYDAIFISNPTHLHYETIQTFAPKSKNLFIEKPIFDNPNQSIEELNLNKKSIYYVACPLRYMDIIDFVRQKFDLKNVLCARVISSSYLPNWRKHVDYRKSYSAFETKGGGVSLDLIHEWDYIQYLFGKPLEIHNFRGKVSDLEIDSDDISIYIAKYKNMMVEVHLDYFGQEIIREMQLFMKDDTVKVDLVKNELVFQKSKETIRFHDTRDDFQRKEITYFFDLIEGKKINHNTIDQAFETLKLAKEAISL</sequence>
<feature type="domain" description="Gfo/Idh/MocA-like oxidoreductase N-terminal" evidence="1">
    <location>
        <begin position="6"/>
        <end position="113"/>
    </location>
</feature>
<dbReference type="PANTHER" id="PTHR43249:SF1">
    <property type="entry name" value="D-GLUCOSIDE 3-DEHYDROGENASE"/>
    <property type="match status" value="1"/>
</dbReference>
<evidence type="ECO:0000259" key="1">
    <source>
        <dbReference type="Pfam" id="PF01408"/>
    </source>
</evidence>
<dbReference type="Gene3D" id="3.30.360.10">
    <property type="entry name" value="Dihydrodipicolinate Reductase, domain 2"/>
    <property type="match status" value="1"/>
</dbReference>
<keyword evidence="3" id="KW-1185">Reference proteome</keyword>
<dbReference type="InterPro" id="IPR052515">
    <property type="entry name" value="Gfo/Idh/MocA_Oxidoreductase"/>
</dbReference>
<gene>
    <name evidence="2" type="ORF">PATL70BA_2646</name>
</gene>
<dbReference type="KEGG" id="cbar:PATL70BA_2646"/>
<dbReference type="RefSeq" id="WP_125137667.1">
    <property type="nucleotide sequence ID" value="NZ_LR130778.1"/>
</dbReference>
<dbReference type="PANTHER" id="PTHR43249">
    <property type="entry name" value="UDP-N-ACETYL-2-AMINO-2-DEOXY-D-GLUCURONATE OXIDASE"/>
    <property type="match status" value="1"/>
</dbReference>
<dbReference type="Proteomes" id="UP000279029">
    <property type="component" value="Chromosome"/>
</dbReference>
<name>A0A3P7PHZ6_9FIRM</name>
<evidence type="ECO:0000313" key="2">
    <source>
        <dbReference type="EMBL" id="VDN48548.1"/>
    </source>
</evidence>
<dbReference type="GO" id="GO:0000166">
    <property type="term" value="F:nucleotide binding"/>
    <property type="evidence" value="ECO:0007669"/>
    <property type="project" value="InterPro"/>
</dbReference>
<dbReference type="SUPFAM" id="SSF55347">
    <property type="entry name" value="Glyceraldehyde-3-phosphate dehydrogenase-like, C-terminal domain"/>
    <property type="match status" value="1"/>
</dbReference>
<accession>A0A3P7PHZ6</accession>
<proteinExistence type="predicted"/>